<dbReference type="AlphaFoldDB" id="A0A1V2TAI2"/>
<feature type="domain" description="NAD-specific glutamate dehydrogenase C-terminal" evidence="2">
    <location>
        <begin position="255"/>
        <end position="590"/>
    </location>
</feature>
<dbReference type="SUPFAM" id="SSF51735">
    <property type="entry name" value="NAD(P)-binding Rossmann-fold domains"/>
    <property type="match status" value="1"/>
</dbReference>
<dbReference type="RefSeq" id="WP_139347972.1">
    <property type="nucleotide sequence ID" value="NZ_MUKP01000063.1"/>
</dbReference>
<proteinExistence type="predicted"/>
<feature type="domain" description="NAD-glutamate dehydrogenase catalytic" evidence="1">
    <location>
        <begin position="1"/>
        <end position="209"/>
    </location>
</feature>
<organism evidence="3 4">
    <name type="scientific">Nocardia donostiensis</name>
    <dbReference type="NCBI Taxonomy" id="1538463"/>
    <lineage>
        <taxon>Bacteria</taxon>
        <taxon>Bacillati</taxon>
        <taxon>Actinomycetota</taxon>
        <taxon>Actinomycetes</taxon>
        <taxon>Mycobacteriales</taxon>
        <taxon>Nocardiaceae</taxon>
        <taxon>Nocardia</taxon>
    </lineage>
</organism>
<dbReference type="InterPro" id="IPR028971">
    <property type="entry name" value="NAD-GDH_cat"/>
</dbReference>
<dbReference type="Proteomes" id="UP000188836">
    <property type="component" value="Unassembled WGS sequence"/>
</dbReference>
<evidence type="ECO:0000313" key="3">
    <source>
        <dbReference type="EMBL" id="ONM46514.1"/>
    </source>
</evidence>
<evidence type="ECO:0000259" key="1">
    <source>
        <dbReference type="Pfam" id="PF05088"/>
    </source>
</evidence>
<dbReference type="Pfam" id="PF21074">
    <property type="entry name" value="GDH_C"/>
    <property type="match status" value="1"/>
</dbReference>
<sequence>DPDPDAARSFRERQRLFGLPRSSWADYDAGVISAGGGVYDRTAKAVPVTPEVREALGLDPKVLRLSPPEMIRAILTAPVDLVWNGGIGTYIKASTETNAEVGDKSNDAVRVDAIDLRAKVVGEGGNLGATALGRIEFSSKGGRINTDALDNSAGVDCSDHEVNIKVLLDAVVSSGELDLADRNPLLAQMTDEVAELVLRDNISQNFLIGLARASAAQQCAVHRRLLNDLEQRRGIDRELEALPSDAEMQRRAAAGSGLTSPELATVIAHVKLSLKADLLAGDLPDSSSFAGVLPAYFPTPLQERFAAAIDKHPLRREIVATVVVNEMVDYGGLTFAFRLAEEIGATTDDALRAFTAAVEIFGLRTIWDRIRTTPMPASARDELELEASRTLERAARWLLLNRPQPVAIGADIARYGAGVRALAAQVPSWLPGYLAEDLAARSRGSVERGAPEDLAEEVFRLIHLFPLLDVLDIADIAERAADEIAVLYFALNDHFDIERLIKAVGDLEHGERWPTLARLAVRDDLYESLRLLTLDVAAATEPEDSVEEKIEYWQSTNRPRLARATASLNEIFAVGALDLATLSVAARQVRSLVGNSESSAAGPAMTN</sequence>
<dbReference type="InterPro" id="IPR048381">
    <property type="entry name" value="GDH_C"/>
</dbReference>
<dbReference type="PANTHER" id="PTHR43403">
    <property type="entry name" value="NAD-SPECIFIC GLUTAMATE DEHYDROGENASE"/>
    <property type="match status" value="1"/>
</dbReference>
<dbReference type="Pfam" id="PF05088">
    <property type="entry name" value="Bac_GDH_CD"/>
    <property type="match status" value="1"/>
</dbReference>
<dbReference type="EMBL" id="MUMY01000023">
    <property type="protein sequence ID" value="ONM46514.1"/>
    <property type="molecule type" value="Genomic_DNA"/>
</dbReference>
<comment type="caution">
    <text evidence="3">The sequence shown here is derived from an EMBL/GenBank/DDBJ whole genome shotgun (WGS) entry which is preliminary data.</text>
</comment>
<name>A0A1V2TAI2_9NOCA</name>
<accession>A0A1V2TAI2</accession>
<dbReference type="InterPro" id="IPR036291">
    <property type="entry name" value="NAD(P)-bd_dom_sf"/>
</dbReference>
<evidence type="ECO:0000313" key="4">
    <source>
        <dbReference type="Proteomes" id="UP000188836"/>
    </source>
</evidence>
<gene>
    <name evidence="3" type="ORF">B0T46_22275</name>
</gene>
<evidence type="ECO:0000259" key="2">
    <source>
        <dbReference type="Pfam" id="PF21074"/>
    </source>
</evidence>
<protein>
    <submittedName>
        <fullName evidence="3">NAD-glutamate dehydrogenase</fullName>
    </submittedName>
</protein>
<reference evidence="3 4" key="1">
    <citation type="journal article" date="2016" name="Antonie Van Leeuwenhoek">
        <title>Nocardia donostiensis sp. nov., isolated from human respiratory specimens.</title>
        <authorList>
            <person name="Ercibengoa M."/>
            <person name="Bell M."/>
            <person name="Marimon J.M."/>
            <person name="Humrighouse B."/>
            <person name="Klenk H.P."/>
            <person name="Potter G."/>
            <person name="Perez-Trallero E."/>
        </authorList>
    </citation>
    <scope>NUCLEOTIDE SEQUENCE [LARGE SCALE GENOMIC DNA]</scope>
    <source>
        <strain evidence="3 4">X1655</strain>
    </source>
</reference>
<feature type="non-terminal residue" evidence="3">
    <location>
        <position position="1"/>
    </location>
</feature>
<dbReference type="GO" id="GO:0004069">
    <property type="term" value="F:L-aspartate:2-oxoglutarate aminotransferase activity"/>
    <property type="evidence" value="ECO:0007669"/>
    <property type="project" value="InterPro"/>
</dbReference>
<dbReference type="PANTHER" id="PTHR43403:SF1">
    <property type="entry name" value="NAD-SPECIFIC GLUTAMATE DEHYDROGENASE"/>
    <property type="match status" value="1"/>
</dbReference>
<dbReference type="GO" id="GO:0004352">
    <property type="term" value="F:glutamate dehydrogenase (NAD+) activity"/>
    <property type="evidence" value="ECO:0007669"/>
    <property type="project" value="InterPro"/>
</dbReference>
<keyword evidence="4" id="KW-1185">Reference proteome</keyword>
<dbReference type="GO" id="GO:0006538">
    <property type="term" value="P:L-glutamate catabolic process"/>
    <property type="evidence" value="ECO:0007669"/>
    <property type="project" value="InterPro"/>
</dbReference>
<dbReference type="OrthoDB" id="9758052at2"/>
<dbReference type="InterPro" id="IPR007780">
    <property type="entry name" value="NAD_Glu_DH_bac"/>
</dbReference>